<evidence type="ECO:0000313" key="1">
    <source>
        <dbReference type="EMBL" id="CAI5443345.1"/>
    </source>
</evidence>
<gene>
    <name evidence="1" type="ORF">CAMP_LOCUS5982</name>
</gene>
<reference evidence="1" key="1">
    <citation type="submission" date="2022-11" db="EMBL/GenBank/DDBJ databases">
        <authorList>
            <person name="Kikuchi T."/>
        </authorList>
    </citation>
    <scope>NUCLEOTIDE SEQUENCE</scope>
    <source>
        <strain evidence="1">PS1010</strain>
    </source>
</reference>
<accession>A0A9P1IE22</accession>
<dbReference type="Proteomes" id="UP001152747">
    <property type="component" value="Unassembled WGS sequence"/>
</dbReference>
<keyword evidence="2" id="KW-1185">Reference proteome</keyword>
<dbReference type="EMBL" id="CANHGI010000002">
    <property type="protein sequence ID" value="CAI5443345.1"/>
    <property type="molecule type" value="Genomic_DNA"/>
</dbReference>
<proteinExistence type="predicted"/>
<evidence type="ECO:0000313" key="2">
    <source>
        <dbReference type="Proteomes" id="UP001152747"/>
    </source>
</evidence>
<sequence length="78" mass="9210">MQLCWCDSVCVMIGLVKRHWCVIGVILVDGSKQITPQLAPISPFIHWRQLHKWRQSYTQTIPPSHQDRSFIQRKLQIQ</sequence>
<dbReference type="AlphaFoldDB" id="A0A9P1IE22"/>
<organism evidence="1 2">
    <name type="scientific">Caenorhabditis angaria</name>
    <dbReference type="NCBI Taxonomy" id="860376"/>
    <lineage>
        <taxon>Eukaryota</taxon>
        <taxon>Metazoa</taxon>
        <taxon>Ecdysozoa</taxon>
        <taxon>Nematoda</taxon>
        <taxon>Chromadorea</taxon>
        <taxon>Rhabditida</taxon>
        <taxon>Rhabditina</taxon>
        <taxon>Rhabditomorpha</taxon>
        <taxon>Rhabditoidea</taxon>
        <taxon>Rhabditidae</taxon>
        <taxon>Peloderinae</taxon>
        <taxon>Caenorhabditis</taxon>
    </lineage>
</organism>
<comment type="caution">
    <text evidence="1">The sequence shown here is derived from an EMBL/GenBank/DDBJ whole genome shotgun (WGS) entry which is preliminary data.</text>
</comment>
<name>A0A9P1IE22_9PELO</name>
<protein>
    <submittedName>
        <fullName evidence="1">Uncharacterized protein</fullName>
    </submittedName>
</protein>